<dbReference type="InterPro" id="IPR006442">
    <property type="entry name" value="Antitoxin_Phd/YefM"/>
</dbReference>
<comment type="similarity">
    <text evidence="1 2">Belongs to the phD/YefM antitoxin family.</text>
</comment>
<dbReference type="InterPro" id="IPR036165">
    <property type="entry name" value="YefM-like_sf"/>
</dbReference>
<dbReference type="EMBL" id="NCEQ01000003">
    <property type="protein sequence ID" value="OYX58218.1"/>
    <property type="molecule type" value="Genomic_DNA"/>
</dbReference>
<evidence type="ECO:0000256" key="1">
    <source>
        <dbReference type="ARBA" id="ARBA00009981"/>
    </source>
</evidence>
<comment type="caution">
    <text evidence="5">The sequence shown here is derived from an EMBL/GenBank/DDBJ whole genome shotgun (WGS) entry which is preliminary data.</text>
</comment>
<dbReference type="SUPFAM" id="SSF143120">
    <property type="entry name" value="YefM-like"/>
    <property type="match status" value="1"/>
</dbReference>
<dbReference type="Pfam" id="PF02604">
    <property type="entry name" value="PhdYeFM_antitox"/>
    <property type="match status" value="1"/>
</dbReference>
<keyword evidence="4" id="KW-0732">Signal</keyword>
<dbReference type="Proteomes" id="UP000216147">
    <property type="component" value="Unassembled WGS sequence"/>
</dbReference>
<comment type="function">
    <text evidence="2">Antitoxin component of a type II toxin-antitoxin (TA) system.</text>
</comment>
<evidence type="ECO:0000256" key="2">
    <source>
        <dbReference type="RuleBase" id="RU362080"/>
    </source>
</evidence>
<dbReference type="PANTHER" id="PTHR35377">
    <property type="entry name" value="ANTITOXIN VAPB49-RELATED-RELATED"/>
    <property type="match status" value="1"/>
</dbReference>
<dbReference type="InterPro" id="IPR051416">
    <property type="entry name" value="phD-YefM_TA_antitoxins"/>
</dbReference>
<sequence length="199" mass="21914">MLPKRARAAVPAAWAAAAWAAWATWTSREKSRVPHASLPGEVGQADPAGATWTSRRPGGVHAARTPRRRPGSRAQSQAEMKRAGPQGPALFRVRRACYVMCRILDRISAMTATLGVLDARSRFSELIDRAERGEETVVTRHGRVVARIAPPEAVTHKARTPEDIAALMESASALREDIRRTGGPVTRDEIREWKREGQR</sequence>
<evidence type="ECO:0000256" key="3">
    <source>
        <dbReference type="SAM" id="MobiDB-lite"/>
    </source>
</evidence>
<feature type="chain" id="PRO_5012107258" description="Antitoxin" evidence="4">
    <location>
        <begin position="24"/>
        <end position="199"/>
    </location>
</feature>
<organism evidence="5 6">
    <name type="scientific">Brevundimonas subvibrioides</name>
    <dbReference type="NCBI Taxonomy" id="74313"/>
    <lineage>
        <taxon>Bacteria</taxon>
        <taxon>Pseudomonadati</taxon>
        <taxon>Pseudomonadota</taxon>
        <taxon>Alphaproteobacteria</taxon>
        <taxon>Caulobacterales</taxon>
        <taxon>Caulobacteraceae</taxon>
        <taxon>Brevundimonas</taxon>
    </lineage>
</organism>
<evidence type="ECO:0000313" key="5">
    <source>
        <dbReference type="EMBL" id="OYX58218.1"/>
    </source>
</evidence>
<reference evidence="5 6" key="1">
    <citation type="submission" date="2017-03" db="EMBL/GenBank/DDBJ databases">
        <title>Lifting the veil on microbial sulfur biogeochemistry in mining wastewaters.</title>
        <authorList>
            <person name="Kantor R.S."/>
            <person name="Colenbrander Nelson T."/>
            <person name="Marshall S."/>
            <person name="Bennett D."/>
            <person name="Apte S."/>
            <person name="Camacho D."/>
            <person name="Thomas B.C."/>
            <person name="Warren L.A."/>
            <person name="Banfield J.F."/>
        </authorList>
    </citation>
    <scope>NUCLEOTIDE SEQUENCE [LARGE SCALE GENOMIC DNA]</scope>
    <source>
        <strain evidence="5">32-68-21</strain>
    </source>
</reference>
<dbReference type="AlphaFoldDB" id="A0A258HPG9"/>
<dbReference type="NCBIfam" id="TIGR01552">
    <property type="entry name" value="phd_fam"/>
    <property type="match status" value="1"/>
</dbReference>
<name>A0A258HPG9_9CAUL</name>
<evidence type="ECO:0000256" key="4">
    <source>
        <dbReference type="SAM" id="SignalP"/>
    </source>
</evidence>
<proteinExistence type="inferred from homology"/>
<accession>A0A258HPG9</accession>
<feature type="signal peptide" evidence="4">
    <location>
        <begin position="1"/>
        <end position="23"/>
    </location>
</feature>
<evidence type="ECO:0000313" key="6">
    <source>
        <dbReference type="Proteomes" id="UP000216147"/>
    </source>
</evidence>
<feature type="region of interest" description="Disordered" evidence="3">
    <location>
        <begin position="33"/>
        <end position="85"/>
    </location>
</feature>
<protein>
    <recommendedName>
        <fullName evidence="2">Antitoxin</fullName>
    </recommendedName>
</protein>
<gene>
    <name evidence="5" type="ORF">B7Y86_04260</name>
</gene>
<dbReference type="Gene3D" id="3.40.1620.10">
    <property type="entry name" value="YefM-like domain"/>
    <property type="match status" value="1"/>
</dbReference>